<keyword evidence="1" id="KW-0812">Transmembrane</keyword>
<evidence type="ECO:0000256" key="1">
    <source>
        <dbReference type="SAM" id="Phobius"/>
    </source>
</evidence>
<evidence type="ECO:0000313" key="2">
    <source>
        <dbReference type="EMBL" id="PQJ66804.1"/>
    </source>
</evidence>
<keyword evidence="1" id="KW-0472">Membrane</keyword>
<feature type="transmembrane region" description="Helical" evidence="1">
    <location>
        <begin position="7"/>
        <end position="27"/>
    </location>
</feature>
<name>A0A2S7VYY6_PHOAN</name>
<proteinExistence type="predicted"/>
<sequence length="101" mass="11586">MHKKRIFLIAFMVPIIYGIIWFLSLYVSTDLNHFFYENHIVFLYLALPWSFFTIEVGAICSTYTNSYICNPLSILLISIGFAINVVVSTIILGGLGKIFKR</sequence>
<gene>
    <name evidence="2" type="ORF">BTO08_04895</name>
</gene>
<accession>A0A2S7VYY6</accession>
<dbReference type="AlphaFoldDB" id="A0A2S7VYY6"/>
<dbReference type="Proteomes" id="UP000238730">
    <property type="component" value="Unassembled WGS sequence"/>
</dbReference>
<organism evidence="2 3">
    <name type="scientific">Photobacterium angustum</name>
    <dbReference type="NCBI Taxonomy" id="661"/>
    <lineage>
        <taxon>Bacteria</taxon>
        <taxon>Pseudomonadati</taxon>
        <taxon>Pseudomonadota</taxon>
        <taxon>Gammaproteobacteria</taxon>
        <taxon>Vibrionales</taxon>
        <taxon>Vibrionaceae</taxon>
        <taxon>Photobacterium</taxon>
    </lineage>
</organism>
<comment type="caution">
    <text evidence="2">The sequence shown here is derived from an EMBL/GenBank/DDBJ whole genome shotgun (WGS) entry which is preliminary data.</text>
</comment>
<feature type="transmembrane region" description="Helical" evidence="1">
    <location>
        <begin position="72"/>
        <end position="95"/>
    </location>
</feature>
<dbReference type="EMBL" id="MSCJ01000001">
    <property type="protein sequence ID" value="PQJ66804.1"/>
    <property type="molecule type" value="Genomic_DNA"/>
</dbReference>
<dbReference type="OrthoDB" id="5823043at2"/>
<evidence type="ECO:0000313" key="3">
    <source>
        <dbReference type="Proteomes" id="UP000238730"/>
    </source>
</evidence>
<keyword evidence="1" id="KW-1133">Transmembrane helix</keyword>
<reference evidence="2 3" key="1">
    <citation type="submission" date="2016-12" db="EMBL/GenBank/DDBJ databases">
        <title>Diversity of luminous bacteria.</title>
        <authorList>
            <person name="Yoshizawa S."/>
            <person name="Kogure K."/>
        </authorList>
    </citation>
    <scope>NUCLEOTIDE SEQUENCE [LARGE SCALE GENOMIC DNA]</scope>
    <source>
        <strain evidence="2 3">LC1-200</strain>
    </source>
</reference>
<feature type="transmembrane region" description="Helical" evidence="1">
    <location>
        <begin position="39"/>
        <end position="60"/>
    </location>
</feature>
<protein>
    <submittedName>
        <fullName evidence="2">Uncharacterized protein</fullName>
    </submittedName>
</protein>